<dbReference type="Pfam" id="PF00005">
    <property type="entry name" value="ABC_tran"/>
    <property type="match status" value="1"/>
</dbReference>
<evidence type="ECO:0000256" key="6">
    <source>
        <dbReference type="SAM" id="Phobius"/>
    </source>
</evidence>
<protein>
    <submittedName>
        <fullName evidence="8">ATP-binding cassette domain-containing protein</fullName>
    </submittedName>
</protein>
<proteinExistence type="inferred from homology"/>
<reference evidence="8 9" key="1">
    <citation type="submission" date="2022-04" db="EMBL/GenBank/DDBJ databases">
        <title>Streptomyces sp. nov. LCR6-01 isolated from Lichen of Dirinaria sp.</title>
        <authorList>
            <person name="Kanchanasin P."/>
            <person name="Tanasupawat S."/>
            <person name="Phongsopitanun W."/>
        </authorList>
    </citation>
    <scope>NUCLEOTIDE SEQUENCE [LARGE SCALE GENOMIC DNA]</scope>
    <source>
        <strain evidence="8 9">LCR6-01</strain>
    </source>
</reference>
<feature type="region of interest" description="Disordered" evidence="5">
    <location>
        <begin position="285"/>
        <end position="384"/>
    </location>
</feature>
<evidence type="ECO:0000256" key="5">
    <source>
        <dbReference type="SAM" id="MobiDB-lite"/>
    </source>
</evidence>
<dbReference type="Gene3D" id="3.40.50.300">
    <property type="entry name" value="P-loop containing nucleotide triphosphate hydrolases"/>
    <property type="match status" value="1"/>
</dbReference>
<feature type="compositionally biased region" description="Low complexity" evidence="5">
    <location>
        <begin position="308"/>
        <end position="352"/>
    </location>
</feature>
<accession>A0ABT0I3K4</accession>
<dbReference type="EMBL" id="JALPTH010000001">
    <property type="protein sequence ID" value="MCK8675899.1"/>
    <property type="molecule type" value="Genomic_DNA"/>
</dbReference>
<dbReference type="PANTHER" id="PTHR43335:SF4">
    <property type="entry name" value="ABC TRANSPORTER, ATP-BINDING PROTEIN"/>
    <property type="match status" value="1"/>
</dbReference>
<dbReference type="InterPro" id="IPR003439">
    <property type="entry name" value="ABC_transporter-like_ATP-bd"/>
</dbReference>
<feature type="transmembrane region" description="Helical" evidence="6">
    <location>
        <begin position="725"/>
        <end position="744"/>
    </location>
</feature>
<dbReference type="GO" id="GO:0005524">
    <property type="term" value="F:ATP binding"/>
    <property type="evidence" value="ECO:0007669"/>
    <property type="project" value="UniProtKB-KW"/>
</dbReference>
<evidence type="ECO:0000259" key="7">
    <source>
        <dbReference type="PROSITE" id="PS50893"/>
    </source>
</evidence>
<evidence type="ECO:0000256" key="4">
    <source>
        <dbReference type="ARBA" id="ARBA00022840"/>
    </source>
</evidence>
<comment type="similarity">
    <text evidence="1">Belongs to the ABC transporter superfamily.</text>
</comment>
<keyword evidence="2" id="KW-0813">Transport</keyword>
<evidence type="ECO:0000256" key="1">
    <source>
        <dbReference type="ARBA" id="ARBA00005417"/>
    </source>
</evidence>
<evidence type="ECO:0000256" key="3">
    <source>
        <dbReference type="ARBA" id="ARBA00022741"/>
    </source>
</evidence>
<keyword evidence="6" id="KW-1133">Transmembrane helix</keyword>
<organism evidence="8 9">
    <name type="scientific">Streptomyces lichenis</name>
    <dbReference type="NCBI Taxonomy" id="2306967"/>
    <lineage>
        <taxon>Bacteria</taxon>
        <taxon>Bacillati</taxon>
        <taxon>Actinomycetota</taxon>
        <taxon>Actinomycetes</taxon>
        <taxon>Kitasatosporales</taxon>
        <taxon>Streptomycetaceae</taxon>
        <taxon>Streptomyces</taxon>
    </lineage>
</organism>
<keyword evidence="9" id="KW-1185">Reference proteome</keyword>
<keyword evidence="6" id="KW-0472">Membrane</keyword>
<dbReference type="InterPro" id="IPR003593">
    <property type="entry name" value="AAA+_ATPase"/>
</dbReference>
<dbReference type="InterPro" id="IPR027417">
    <property type="entry name" value="P-loop_NTPase"/>
</dbReference>
<dbReference type="Proteomes" id="UP001522868">
    <property type="component" value="Unassembled WGS sequence"/>
</dbReference>
<feature type="region of interest" description="Disordered" evidence="5">
    <location>
        <begin position="487"/>
        <end position="517"/>
    </location>
</feature>
<feature type="compositionally biased region" description="Low complexity" evidence="5">
    <location>
        <begin position="420"/>
        <end position="444"/>
    </location>
</feature>
<feature type="domain" description="ABC transporter" evidence="7">
    <location>
        <begin position="2"/>
        <end position="229"/>
    </location>
</feature>
<feature type="transmembrane region" description="Helical" evidence="6">
    <location>
        <begin position="698"/>
        <end position="718"/>
    </location>
</feature>
<dbReference type="SUPFAM" id="SSF52540">
    <property type="entry name" value="P-loop containing nucleoside triphosphate hydrolases"/>
    <property type="match status" value="1"/>
</dbReference>
<gene>
    <name evidence="8" type="ORF">M1O15_00410</name>
</gene>
<keyword evidence="6" id="KW-0812">Transmembrane</keyword>
<name>A0ABT0I3K4_9ACTN</name>
<comment type="caution">
    <text evidence="8">The sequence shown here is derived from an EMBL/GenBank/DDBJ whole genome shotgun (WGS) entry which is preliminary data.</text>
</comment>
<sequence length="816" mass="81921">MLQAIGLTSTSRRPGRPPAVDDLTFEARPGSVTALLGARGSGKTTALRMMLELEPGRGITCFRGRPLHRIAHPPREVGVLLGDVPGHPSRTARGQLRMLAAAAGVPASRADELLDVVGLAALRSHRLGALSLGMDRRLGIASALLGDPHTLLLDQPSAGLAPREAQWLHGLLRAHADHGGTVLYTTDDPREAARRADRVLALDGGRLVADQDGAAFARTRLRPRVAVHTPHAARLAALVAREARASGRSVEVVAESGGRLSVYGSDCARIGETAFRHGVLLHRLADETGEESAPVRTPGPPRSPGTAPGPRRSPLSAPAPAPGETSRLPRSPLSAPAPGGASGPPRSLGPAPEGVSGGSTPPVPAPDGASGSSTPPVPVLNPTAAQDGASRFLRTPAAAQGGASELGRTPAACPGEAPDGGIAPSSSPVAGPAPEATAAPAKMPCPAVRPALGPTPAPSVLPTPTRAPAAAAGSAPASAFESAPAPVAGSAAAPAPGSAASATAPASDSAPATAAGSPAAQAAKSALAPAPGVPPTSVARPAVAALVRQAAVPPLVRRPPRGPSRPVRYEVRRLLGVPSTPLTAAAGLAASVLIAVLLARSGGVPLPTALAAWPRLLPLPPAALAAGLLGALSFGDEYRHPALSSGRGTVPRRLGLLLAKLLVTAATAALLALVSALAAFAALRLLYGGEAIPVPRHWAALVAIWTALCVGCGWAGLLGAGVFRVTAAGVAAVLAVPVVVAPLVQRASAGPSVRPIAGLPHRLRELLWPRWPFDTDGVLGAATRMAAQPMGAALVLSLSVLICAYLITGCRRRARW</sequence>
<dbReference type="RefSeq" id="WP_248631100.1">
    <property type="nucleotide sequence ID" value="NZ_JALPTH010000001.1"/>
</dbReference>
<dbReference type="PROSITE" id="PS50893">
    <property type="entry name" value="ABC_TRANSPORTER_2"/>
    <property type="match status" value="1"/>
</dbReference>
<keyword evidence="4 8" id="KW-0067">ATP-binding</keyword>
<evidence type="ECO:0000256" key="2">
    <source>
        <dbReference type="ARBA" id="ARBA00022448"/>
    </source>
</evidence>
<feature type="transmembrane region" description="Helical" evidence="6">
    <location>
        <begin position="574"/>
        <end position="599"/>
    </location>
</feature>
<dbReference type="PANTHER" id="PTHR43335">
    <property type="entry name" value="ABC TRANSPORTER, ATP-BINDING PROTEIN"/>
    <property type="match status" value="1"/>
</dbReference>
<feature type="region of interest" description="Disordered" evidence="5">
    <location>
        <begin position="397"/>
        <end position="473"/>
    </location>
</feature>
<feature type="transmembrane region" description="Helical" evidence="6">
    <location>
        <begin position="786"/>
        <end position="807"/>
    </location>
</feature>
<keyword evidence="3" id="KW-0547">Nucleotide-binding</keyword>
<evidence type="ECO:0000313" key="9">
    <source>
        <dbReference type="Proteomes" id="UP001522868"/>
    </source>
</evidence>
<dbReference type="SMART" id="SM00382">
    <property type="entry name" value="AAA"/>
    <property type="match status" value="1"/>
</dbReference>
<evidence type="ECO:0000313" key="8">
    <source>
        <dbReference type="EMBL" id="MCK8675899.1"/>
    </source>
</evidence>
<feature type="transmembrane region" description="Helical" evidence="6">
    <location>
        <begin position="656"/>
        <end position="686"/>
    </location>
</feature>